<evidence type="ECO:0000259" key="2">
    <source>
        <dbReference type="PROSITE" id="PS51819"/>
    </source>
</evidence>
<feature type="domain" description="VOC" evidence="2">
    <location>
        <begin position="5"/>
        <end position="143"/>
    </location>
</feature>
<dbReference type="Pfam" id="PF00903">
    <property type="entry name" value="Glyoxalase"/>
    <property type="match status" value="1"/>
</dbReference>
<dbReference type="Gene3D" id="3.10.180.10">
    <property type="entry name" value="2,3-Dihydroxybiphenyl 1,2-Dioxygenase, domain 1"/>
    <property type="match status" value="1"/>
</dbReference>
<evidence type="ECO:0000313" key="3">
    <source>
        <dbReference type="EMBL" id="GAG26402.1"/>
    </source>
</evidence>
<accession>X0WT74</accession>
<keyword evidence="1" id="KW-0479">Metal-binding</keyword>
<reference evidence="3" key="1">
    <citation type="journal article" date="2014" name="Front. Microbiol.">
        <title>High frequency of phylogenetically diverse reductive dehalogenase-homologous genes in deep subseafloor sedimentary metagenomes.</title>
        <authorList>
            <person name="Kawai M."/>
            <person name="Futagami T."/>
            <person name="Toyoda A."/>
            <person name="Takaki Y."/>
            <person name="Nishi S."/>
            <person name="Hori S."/>
            <person name="Arai W."/>
            <person name="Tsubouchi T."/>
            <person name="Morono Y."/>
            <person name="Uchiyama I."/>
            <person name="Ito T."/>
            <person name="Fujiyama A."/>
            <person name="Inagaki F."/>
            <person name="Takami H."/>
        </authorList>
    </citation>
    <scope>NUCLEOTIDE SEQUENCE</scope>
    <source>
        <strain evidence="3">Expedition CK06-06</strain>
    </source>
</reference>
<dbReference type="EMBL" id="BARS01034824">
    <property type="protein sequence ID" value="GAG26402.1"/>
    <property type="molecule type" value="Genomic_DNA"/>
</dbReference>
<name>X0WT74_9ZZZZ</name>
<organism evidence="3">
    <name type="scientific">marine sediment metagenome</name>
    <dbReference type="NCBI Taxonomy" id="412755"/>
    <lineage>
        <taxon>unclassified sequences</taxon>
        <taxon>metagenomes</taxon>
        <taxon>ecological metagenomes</taxon>
    </lineage>
</organism>
<dbReference type="GO" id="GO:0046491">
    <property type="term" value="P:L-methylmalonyl-CoA metabolic process"/>
    <property type="evidence" value="ECO:0007669"/>
    <property type="project" value="TreeGrafter"/>
</dbReference>
<comment type="caution">
    <text evidence="3">The sequence shown here is derived from an EMBL/GenBank/DDBJ whole genome shotgun (WGS) entry which is preliminary data.</text>
</comment>
<sequence>MKGIGVRHTAIVVGSMETVLPFYRDLLEMEICAEFKDSSDYVQAITDVPGANIWTVNLKFVSGASIQLQQYLSHPQEAPASKSACDRGLNHIAVEVDNIDALYEKLKASGISFHAPPTVSTDGVAKVTYCRDPEGTMIELVEMLRSS</sequence>
<dbReference type="AlphaFoldDB" id="X0WT74"/>
<dbReference type="InterPro" id="IPR037523">
    <property type="entry name" value="VOC_core"/>
</dbReference>
<evidence type="ECO:0000256" key="1">
    <source>
        <dbReference type="ARBA" id="ARBA00022723"/>
    </source>
</evidence>
<dbReference type="PANTHER" id="PTHR43048:SF5">
    <property type="entry name" value="BLR5325 PROTEIN"/>
    <property type="match status" value="1"/>
</dbReference>
<gene>
    <name evidence="3" type="ORF">S01H1_53755</name>
</gene>
<dbReference type="InterPro" id="IPR051785">
    <property type="entry name" value="MMCE/EMCE_epimerase"/>
</dbReference>
<dbReference type="GO" id="GO:0046872">
    <property type="term" value="F:metal ion binding"/>
    <property type="evidence" value="ECO:0007669"/>
    <property type="project" value="UniProtKB-KW"/>
</dbReference>
<dbReference type="SUPFAM" id="SSF54593">
    <property type="entry name" value="Glyoxalase/Bleomycin resistance protein/Dihydroxybiphenyl dioxygenase"/>
    <property type="match status" value="1"/>
</dbReference>
<dbReference type="PANTHER" id="PTHR43048">
    <property type="entry name" value="METHYLMALONYL-COA EPIMERASE"/>
    <property type="match status" value="1"/>
</dbReference>
<dbReference type="PROSITE" id="PS51819">
    <property type="entry name" value="VOC"/>
    <property type="match status" value="1"/>
</dbReference>
<dbReference type="InterPro" id="IPR004360">
    <property type="entry name" value="Glyas_Fos-R_dOase_dom"/>
</dbReference>
<proteinExistence type="predicted"/>
<dbReference type="GO" id="GO:0004493">
    <property type="term" value="F:methylmalonyl-CoA epimerase activity"/>
    <property type="evidence" value="ECO:0007669"/>
    <property type="project" value="TreeGrafter"/>
</dbReference>
<protein>
    <recommendedName>
        <fullName evidence="2">VOC domain-containing protein</fullName>
    </recommendedName>
</protein>
<dbReference type="InterPro" id="IPR029068">
    <property type="entry name" value="Glyas_Bleomycin-R_OHBP_Dase"/>
</dbReference>